<reference evidence="5 6" key="1">
    <citation type="submission" date="2020-08" db="EMBL/GenBank/DDBJ databases">
        <title>Genomic Encyclopedia of Type Strains, Phase IV (KMG-IV): sequencing the most valuable type-strain genomes for metagenomic binning, comparative biology and taxonomic classification.</title>
        <authorList>
            <person name="Goeker M."/>
        </authorList>
    </citation>
    <scope>NUCLEOTIDE SEQUENCE [LARGE SCALE GENOMIC DNA]</scope>
    <source>
        <strain evidence="5 6">DSM 44197</strain>
    </source>
</reference>
<dbReference type="EMBL" id="JACJIA010000004">
    <property type="protein sequence ID" value="MBA8951760.1"/>
    <property type="molecule type" value="Genomic_DNA"/>
</dbReference>
<dbReference type="InterPro" id="IPR020904">
    <property type="entry name" value="Sc_DH/Rdtase_CS"/>
</dbReference>
<keyword evidence="2" id="KW-0560">Oxidoreductase</keyword>
<dbReference type="InterPro" id="IPR057326">
    <property type="entry name" value="KR_dom"/>
</dbReference>
<evidence type="ECO:0000313" key="6">
    <source>
        <dbReference type="Proteomes" id="UP000572680"/>
    </source>
</evidence>
<keyword evidence="6" id="KW-1185">Reference proteome</keyword>
<accession>A0A7W3QLP7</accession>
<comment type="similarity">
    <text evidence="1">Belongs to the short-chain dehydrogenases/reductases (SDR) family.</text>
</comment>
<dbReference type="PROSITE" id="PS00061">
    <property type="entry name" value="ADH_SHORT"/>
    <property type="match status" value="1"/>
</dbReference>
<dbReference type="PANTHER" id="PTHR24321:SF15">
    <property type="entry name" value="OXIDOREDUCTASE UCPA"/>
    <property type="match status" value="1"/>
</dbReference>
<dbReference type="PRINTS" id="PR00081">
    <property type="entry name" value="GDHRDH"/>
</dbReference>
<feature type="domain" description="Ketoreductase" evidence="4">
    <location>
        <begin position="8"/>
        <end position="189"/>
    </location>
</feature>
<dbReference type="InterPro" id="IPR036291">
    <property type="entry name" value="NAD(P)-bd_dom_sf"/>
</dbReference>
<dbReference type="CDD" id="cd05233">
    <property type="entry name" value="SDR_c"/>
    <property type="match status" value="1"/>
</dbReference>
<dbReference type="RefSeq" id="WP_182844098.1">
    <property type="nucleotide sequence ID" value="NZ_BAAALP010000010.1"/>
</dbReference>
<dbReference type="Proteomes" id="UP000572680">
    <property type="component" value="Unassembled WGS sequence"/>
</dbReference>
<feature type="region of interest" description="Disordered" evidence="3">
    <location>
        <begin position="188"/>
        <end position="210"/>
    </location>
</feature>
<sequence length="253" mass="25705">MTVRFDGRVVLVTGASGVLGRATALAFARAGATVAVAGRDPEGTGRTVELIAAEGGTASAITADVTVSADVARMVATTVERHGGLHVAFNNAGVAAPFGPVADLPEDDWTRVVDTNLTGVFLSMKHEIAHMRAHGGGTIVNTASVIGAHQRLPGLGAYAAAKAGVSALTRAAAREAIADGVRINAISPGPIDGPMSHRPGETREERDARMGGRLPLGRVAAPEEIARAVLWLASEESGFVVGEDHVIDGGASA</sequence>
<evidence type="ECO:0000256" key="3">
    <source>
        <dbReference type="SAM" id="MobiDB-lite"/>
    </source>
</evidence>
<dbReference type="Gene3D" id="3.40.50.720">
    <property type="entry name" value="NAD(P)-binding Rossmann-like Domain"/>
    <property type="match status" value="1"/>
</dbReference>
<dbReference type="AlphaFoldDB" id="A0A7W3QLP7"/>
<protein>
    <submittedName>
        <fullName evidence="5">NAD(P)-dependent dehydrogenase (Short-subunit alcohol dehydrogenase family)</fullName>
    </submittedName>
</protein>
<dbReference type="PANTHER" id="PTHR24321">
    <property type="entry name" value="DEHYDROGENASES, SHORT CHAIN"/>
    <property type="match status" value="1"/>
</dbReference>
<comment type="caution">
    <text evidence="5">The sequence shown here is derived from an EMBL/GenBank/DDBJ whole genome shotgun (WGS) entry which is preliminary data.</text>
</comment>
<gene>
    <name evidence="5" type="ORF">HNR61_003400</name>
</gene>
<feature type="compositionally biased region" description="Basic and acidic residues" evidence="3">
    <location>
        <begin position="198"/>
        <end position="210"/>
    </location>
</feature>
<evidence type="ECO:0000256" key="2">
    <source>
        <dbReference type="ARBA" id="ARBA00023002"/>
    </source>
</evidence>
<dbReference type="FunFam" id="3.40.50.720:FF:000084">
    <property type="entry name" value="Short-chain dehydrogenase reductase"/>
    <property type="match status" value="1"/>
</dbReference>
<name>A0A7W3QLP7_ACTNM</name>
<proteinExistence type="inferred from homology"/>
<evidence type="ECO:0000256" key="1">
    <source>
        <dbReference type="ARBA" id="ARBA00006484"/>
    </source>
</evidence>
<evidence type="ECO:0000259" key="4">
    <source>
        <dbReference type="SMART" id="SM00822"/>
    </source>
</evidence>
<dbReference type="InterPro" id="IPR002347">
    <property type="entry name" value="SDR_fam"/>
</dbReference>
<dbReference type="SUPFAM" id="SSF51735">
    <property type="entry name" value="NAD(P)-binding Rossmann-fold domains"/>
    <property type="match status" value="1"/>
</dbReference>
<organism evidence="5 6">
    <name type="scientific">Actinomadura namibiensis</name>
    <dbReference type="NCBI Taxonomy" id="182080"/>
    <lineage>
        <taxon>Bacteria</taxon>
        <taxon>Bacillati</taxon>
        <taxon>Actinomycetota</taxon>
        <taxon>Actinomycetes</taxon>
        <taxon>Streptosporangiales</taxon>
        <taxon>Thermomonosporaceae</taxon>
        <taxon>Actinomadura</taxon>
    </lineage>
</organism>
<dbReference type="PRINTS" id="PR00080">
    <property type="entry name" value="SDRFAMILY"/>
</dbReference>
<evidence type="ECO:0000313" key="5">
    <source>
        <dbReference type="EMBL" id="MBA8951760.1"/>
    </source>
</evidence>
<dbReference type="SMART" id="SM00822">
    <property type="entry name" value="PKS_KR"/>
    <property type="match status" value="1"/>
</dbReference>
<dbReference type="Pfam" id="PF13561">
    <property type="entry name" value="adh_short_C2"/>
    <property type="match status" value="1"/>
</dbReference>
<dbReference type="GO" id="GO:0016491">
    <property type="term" value="F:oxidoreductase activity"/>
    <property type="evidence" value="ECO:0007669"/>
    <property type="project" value="UniProtKB-KW"/>
</dbReference>